<name>A0A0F9I4R0_9ZZZZ</name>
<accession>A0A0F9I4R0</accession>
<evidence type="ECO:0000313" key="1">
    <source>
        <dbReference type="EMBL" id="KKM22611.1"/>
    </source>
</evidence>
<dbReference type="EMBL" id="LAZR01013298">
    <property type="protein sequence ID" value="KKM22611.1"/>
    <property type="molecule type" value="Genomic_DNA"/>
</dbReference>
<protein>
    <submittedName>
        <fullName evidence="1">Uncharacterized protein</fullName>
    </submittedName>
</protein>
<sequence length="306" mass="35322">MRSGSLSAMLFHMKGVIRYRGREITGEQLDSMRSLITDNPNASRRALSKLVCEAWDWRQANGQLCDMVCRGLMLACDRAGLLRLPVQKSFPVNPLAGGRRKPPRLDIDQTPIRCSVKELGPIEIRQVRRSKLEGLFGSLIEHHHYLGYTHPVGEQLKFLVFSSRRPIACFAFSSAPRHLGPRDRFIGWSADQRRAHIHLIAYNTRFLILPWVQVRHLASHLLGRIARHISSAWEELYRHPIYFLETFVDTEKFKGISYQAANWIHIGLTTGRGKDDQTHRPNRSIKAVWVYPLRKDFRRNLCRGLV</sequence>
<dbReference type="Pfam" id="PF14236">
    <property type="entry name" value="DruA"/>
    <property type="match status" value="1"/>
</dbReference>
<dbReference type="AlphaFoldDB" id="A0A0F9I4R0"/>
<proteinExistence type="predicted"/>
<organism evidence="1">
    <name type="scientific">marine sediment metagenome</name>
    <dbReference type="NCBI Taxonomy" id="412755"/>
    <lineage>
        <taxon>unclassified sequences</taxon>
        <taxon>metagenomes</taxon>
        <taxon>ecological metagenomes</taxon>
    </lineage>
</organism>
<reference evidence="1" key="1">
    <citation type="journal article" date="2015" name="Nature">
        <title>Complex archaea that bridge the gap between prokaryotes and eukaryotes.</title>
        <authorList>
            <person name="Spang A."/>
            <person name="Saw J.H."/>
            <person name="Jorgensen S.L."/>
            <person name="Zaremba-Niedzwiedzka K."/>
            <person name="Martijn J."/>
            <person name="Lind A.E."/>
            <person name="van Eijk R."/>
            <person name="Schleper C."/>
            <person name="Guy L."/>
            <person name="Ettema T.J."/>
        </authorList>
    </citation>
    <scope>NUCLEOTIDE SEQUENCE</scope>
</reference>
<comment type="caution">
    <text evidence="1">The sequence shown here is derived from an EMBL/GenBank/DDBJ whole genome shotgun (WGS) entry which is preliminary data.</text>
</comment>
<gene>
    <name evidence="1" type="ORF">LCGC14_1623530</name>
</gene>
<dbReference type="InterPro" id="IPR025639">
    <property type="entry name" value="DruA"/>
</dbReference>